<evidence type="ECO:0000313" key="2">
    <source>
        <dbReference type="Proteomes" id="UP001196413"/>
    </source>
</evidence>
<name>A0AAD5MK01_PARTN</name>
<accession>A0AAD5MK01</accession>
<dbReference type="Proteomes" id="UP001196413">
    <property type="component" value="Unassembled WGS sequence"/>
</dbReference>
<sequence>MKKFPAPKLNTDCYINAVQMRSSATLCSNDNEGVRFSDKKRGPPQFLCVVSMNATSS</sequence>
<reference evidence="1" key="1">
    <citation type="submission" date="2021-06" db="EMBL/GenBank/DDBJ databases">
        <title>Parelaphostrongylus tenuis whole genome reference sequence.</title>
        <authorList>
            <person name="Garwood T.J."/>
            <person name="Larsen P.A."/>
            <person name="Fountain-Jones N.M."/>
            <person name="Garbe J.R."/>
            <person name="Macchietto M.G."/>
            <person name="Kania S.A."/>
            <person name="Gerhold R.W."/>
            <person name="Richards J.E."/>
            <person name="Wolf T.M."/>
        </authorList>
    </citation>
    <scope>NUCLEOTIDE SEQUENCE</scope>
    <source>
        <strain evidence="1">MNPRO001-30</strain>
        <tissue evidence="1">Meninges</tissue>
    </source>
</reference>
<protein>
    <submittedName>
        <fullName evidence="1">Uncharacterized protein</fullName>
    </submittedName>
</protein>
<proteinExistence type="predicted"/>
<dbReference type="AlphaFoldDB" id="A0AAD5MK01"/>
<evidence type="ECO:0000313" key="1">
    <source>
        <dbReference type="EMBL" id="KAJ1358103.1"/>
    </source>
</evidence>
<keyword evidence="2" id="KW-1185">Reference proteome</keyword>
<gene>
    <name evidence="1" type="ORF">KIN20_016413</name>
</gene>
<dbReference type="EMBL" id="JAHQIW010003295">
    <property type="protein sequence ID" value="KAJ1358103.1"/>
    <property type="molecule type" value="Genomic_DNA"/>
</dbReference>
<comment type="caution">
    <text evidence="1">The sequence shown here is derived from an EMBL/GenBank/DDBJ whole genome shotgun (WGS) entry which is preliminary data.</text>
</comment>
<organism evidence="1 2">
    <name type="scientific">Parelaphostrongylus tenuis</name>
    <name type="common">Meningeal worm</name>
    <dbReference type="NCBI Taxonomy" id="148309"/>
    <lineage>
        <taxon>Eukaryota</taxon>
        <taxon>Metazoa</taxon>
        <taxon>Ecdysozoa</taxon>
        <taxon>Nematoda</taxon>
        <taxon>Chromadorea</taxon>
        <taxon>Rhabditida</taxon>
        <taxon>Rhabditina</taxon>
        <taxon>Rhabditomorpha</taxon>
        <taxon>Strongyloidea</taxon>
        <taxon>Metastrongylidae</taxon>
        <taxon>Parelaphostrongylus</taxon>
    </lineage>
</organism>